<evidence type="ECO:0000313" key="2">
    <source>
        <dbReference type="EMBL" id="MBA4612470.1"/>
    </source>
</evidence>
<dbReference type="RefSeq" id="WP_181760672.1">
    <property type="nucleotide sequence ID" value="NZ_BMCR01000010.1"/>
</dbReference>
<keyword evidence="3" id="KW-1185">Reference proteome</keyword>
<gene>
    <name evidence="2" type="ORF">H1W37_12450</name>
</gene>
<accession>A0A838Y0H3</accession>
<reference evidence="2 3" key="2">
    <citation type="submission" date="2020-08" db="EMBL/GenBank/DDBJ databases">
        <title>Stappia taiwanensis sp. nov., isolated from a coastal thermal spring.</title>
        <authorList>
            <person name="Kampfer P."/>
        </authorList>
    </citation>
    <scope>NUCLEOTIDE SEQUENCE [LARGE SCALE GENOMIC DNA]</scope>
    <source>
        <strain evidence="2 3">DSM 23284</strain>
    </source>
</reference>
<protein>
    <submittedName>
        <fullName evidence="2">Uncharacterized protein</fullName>
    </submittedName>
</protein>
<dbReference type="EMBL" id="JACEON010000011">
    <property type="protein sequence ID" value="MBA4612470.1"/>
    <property type="molecule type" value="Genomic_DNA"/>
</dbReference>
<dbReference type="AlphaFoldDB" id="A0A838Y0H3"/>
<reference evidence="2 3" key="1">
    <citation type="submission" date="2020-07" db="EMBL/GenBank/DDBJ databases">
        <authorList>
            <person name="Li M."/>
        </authorList>
    </citation>
    <scope>NUCLEOTIDE SEQUENCE [LARGE SCALE GENOMIC DNA]</scope>
    <source>
        <strain evidence="2 3">DSM 23284</strain>
    </source>
</reference>
<keyword evidence="1" id="KW-0812">Transmembrane</keyword>
<evidence type="ECO:0000313" key="3">
    <source>
        <dbReference type="Proteomes" id="UP000559404"/>
    </source>
</evidence>
<organism evidence="2 3">
    <name type="scientific">Stappia taiwanensis</name>
    <dbReference type="NCBI Taxonomy" id="992267"/>
    <lineage>
        <taxon>Bacteria</taxon>
        <taxon>Pseudomonadati</taxon>
        <taxon>Pseudomonadota</taxon>
        <taxon>Alphaproteobacteria</taxon>
        <taxon>Hyphomicrobiales</taxon>
        <taxon>Stappiaceae</taxon>
        <taxon>Stappia</taxon>
    </lineage>
</organism>
<keyword evidence="1" id="KW-0472">Membrane</keyword>
<sequence>MTEIINAIFTLATALIALFAFWYTYIGQWSIIEKMPSSWTKHPDKTIDHVRFYIVNRRMHAVYIVKQEIIIAGSKITVLKNCLVKDLKCGASVSEGKLDFTYSSHLTAGEMVEFQADIQTSEKTDGPLLGYRPISSFRIQCRLRENTPLVRRYIISDIE</sequence>
<evidence type="ECO:0000256" key="1">
    <source>
        <dbReference type="SAM" id="Phobius"/>
    </source>
</evidence>
<feature type="transmembrane region" description="Helical" evidence="1">
    <location>
        <begin position="6"/>
        <end position="26"/>
    </location>
</feature>
<name>A0A838Y0H3_9HYPH</name>
<proteinExistence type="predicted"/>
<comment type="caution">
    <text evidence="2">The sequence shown here is derived from an EMBL/GenBank/DDBJ whole genome shotgun (WGS) entry which is preliminary data.</text>
</comment>
<keyword evidence="1" id="KW-1133">Transmembrane helix</keyword>
<dbReference type="Proteomes" id="UP000559404">
    <property type="component" value="Unassembled WGS sequence"/>
</dbReference>